<dbReference type="PROSITE" id="PS50977">
    <property type="entry name" value="HTH_TETR_2"/>
    <property type="match status" value="1"/>
</dbReference>
<dbReference type="AlphaFoldDB" id="A0A1G8CRY0"/>
<evidence type="ECO:0000256" key="2">
    <source>
        <dbReference type="ARBA" id="ARBA00023125"/>
    </source>
</evidence>
<organism evidence="5 6">
    <name type="scientific">Alteribacillus bidgolensis</name>
    <dbReference type="NCBI Taxonomy" id="930129"/>
    <lineage>
        <taxon>Bacteria</taxon>
        <taxon>Bacillati</taxon>
        <taxon>Bacillota</taxon>
        <taxon>Bacilli</taxon>
        <taxon>Bacillales</taxon>
        <taxon>Bacillaceae</taxon>
        <taxon>Alteribacillus</taxon>
    </lineage>
</organism>
<keyword evidence="1" id="KW-0678">Repressor</keyword>
<dbReference type="GO" id="GO:0003677">
    <property type="term" value="F:DNA binding"/>
    <property type="evidence" value="ECO:0007669"/>
    <property type="project" value="UniProtKB-UniRule"/>
</dbReference>
<feature type="DNA-binding region" description="H-T-H motif" evidence="3">
    <location>
        <begin position="33"/>
        <end position="52"/>
    </location>
</feature>
<dbReference type="Pfam" id="PF00440">
    <property type="entry name" value="TetR_N"/>
    <property type="match status" value="1"/>
</dbReference>
<dbReference type="RefSeq" id="WP_170031583.1">
    <property type="nucleotide sequence ID" value="NZ_FNDU01000001.1"/>
</dbReference>
<dbReference type="SUPFAM" id="SSF46689">
    <property type="entry name" value="Homeodomain-like"/>
    <property type="match status" value="1"/>
</dbReference>
<accession>A0A1G8CRY0</accession>
<dbReference type="EMBL" id="FNDU01000001">
    <property type="protein sequence ID" value="SDH48251.1"/>
    <property type="molecule type" value="Genomic_DNA"/>
</dbReference>
<dbReference type="Proteomes" id="UP000199017">
    <property type="component" value="Unassembled WGS sequence"/>
</dbReference>
<reference evidence="5 6" key="1">
    <citation type="submission" date="2016-10" db="EMBL/GenBank/DDBJ databases">
        <authorList>
            <person name="de Groot N.N."/>
        </authorList>
    </citation>
    <scope>NUCLEOTIDE SEQUENCE [LARGE SCALE GENOMIC DNA]</scope>
    <source>
        <strain evidence="6">P4B,CCM 7963,CECT 7998,DSM 25260,IBRC-M 10614,KCTC 13821</strain>
    </source>
</reference>
<name>A0A1G8CRY0_9BACI</name>
<evidence type="ECO:0000313" key="6">
    <source>
        <dbReference type="Proteomes" id="UP000199017"/>
    </source>
</evidence>
<proteinExistence type="predicted"/>
<sequence>MAEKMDRRKARTKKMLRAALLELMEEKGVKGVTVSELTSRADLNRGTFYLHFQDIDDYMEQSQDEFFQTLQDKMKEVNILEFNNAQDQPYSELISILEFIKNQADFLHVLFGPKGDPSFVVKWNSLCKNKCPISFLPYRLTKNKC</sequence>
<protein>
    <submittedName>
        <fullName evidence="5">Transcriptional regulator, TetR family</fullName>
    </submittedName>
</protein>
<dbReference type="STRING" id="930129.SAMN05216352_101426"/>
<evidence type="ECO:0000313" key="5">
    <source>
        <dbReference type="EMBL" id="SDH48251.1"/>
    </source>
</evidence>
<keyword evidence="2 3" id="KW-0238">DNA-binding</keyword>
<evidence type="ECO:0000256" key="3">
    <source>
        <dbReference type="PROSITE-ProRule" id="PRU00335"/>
    </source>
</evidence>
<keyword evidence="6" id="KW-1185">Reference proteome</keyword>
<evidence type="ECO:0000256" key="1">
    <source>
        <dbReference type="ARBA" id="ARBA00022491"/>
    </source>
</evidence>
<dbReference type="Gene3D" id="1.10.357.10">
    <property type="entry name" value="Tetracycline Repressor, domain 2"/>
    <property type="match status" value="1"/>
</dbReference>
<dbReference type="InterPro" id="IPR050624">
    <property type="entry name" value="HTH-type_Tx_Regulator"/>
</dbReference>
<feature type="domain" description="HTH tetR-type" evidence="4">
    <location>
        <begin position="10"/>
        <end position="70"/>
    </location>
</feature>
<dbReference type="PANTHER" id="PTHR43479">
    <property type="entry name" value="ACREF/ENVCD OPERON REPRESSOR-RELATED"/>
    <property type="match status" value="1"/>
</dbReference>
<gene>
    <name evidence="5" type="ORF">SAMN05216352_101426</name>
</gene>
<dbReference type="PANTHER" id="PTHR43479:SF7">
    <property type="entry name" value="TETR-FAMILY TRANSCRIPTIONAL REGULATOR"/>
    <property type="match status" value="1"/>
</dbReference>
<dbReference type="InterPro" id="IPR001647">
    <property type="entry name" value="HTH_TetR"/>
</dbReference>
<dbReference type="InterPro" id="IPR009057">
    <property type="entry name" value="Homeodomain-like_sf"/>
</dbReference>
<evidence type="ECO:0000259" key="4">
    <source>
        <dbReference type="PROSITE" id="PS50977"/>
    </source>
</evidence>